<evidence type="ECO:0008006" key="3">
    <source>
        <dbReference type="Google" id="ProtNLM"/>
    </source>
</evidence>
<reference evidence="2" key="1">
    <citation type="submission" date="2017-01" db="EMBL/GenBank/DDBJ databases">
        <authorList>
            <person name="Brunel B."/>
        </authorList>
    </citation>
    <scope>NUCLEOTIDE SEQUENCE [LARGE SCALE GENOMIC DNA]</scope>
</reference>
<name>A0A1R3VFC1_9HYPH</name>
<dbReference type="AlphaFoldDB" id="A0A1R3VFC1"/>
<accession>A0A1R3VFC1</accession>
<protein>
    <recommendedName>
        <fullName evidence="3">Response regulatory domain-containing protein</fullName>
    </recommendedName>
</protein>
<dbReference type="STRING" id="1631249.BQ8794_50712"/>
<evidence type="ECO:0000313" key="2">
    <source>
        <dbReference type="Proteomes" id="UP000188388"/>
    </source>
</evidence>
<organism evidence="1 2">
    <name type="scientific">Mesorhizobium prunaredense</name>
    <dbReference type="NCBI Taxonomy" id="1631249"/>
    <lineage>
        <taxon>Bacteria</taxon>
        <taxon>Pseudomonadati</taxon>
        <taxon>Pseudomonadota</taxon>
        <taxon>Alphaproteobacteria</taxon>
        <taxon>Hyphomicrobiales</taxon>
        <taxon>Phyllobacteriaceae</taxon>
        <taxon>Mesorhizobium</taxon>
    </lineage>
</organism>
<evidence type="ECO:0000313" key="1">
    <source>
        <dbReference type="EMBL" id="SIT58610.1"/>
    </source>
</evidence>
<dbReference type="EMBL" id="FTPD01000045">
    <property type="protein sequence ID" value="SIT58610.1"/>
    <property type="molecule type" value="Genomic_DNA"/>
</dbReference>
<keyword evidence="2" id="KW-1185">Reference proteome</keyword>
<gene>
    <name evidence="1" type="ORF">BQ8794_50712</name>
</gene>
<sequence length="125" mass="13756">MERVRILFDKEMPSMLRTTVEGVLASHPACHVVEPADKQAPLEGQVAEIAPDMLIVMHPAQDNGPGRFVRLLLSRPALRVLAVTSNDGKAFIHWLKPHVIEIGELSSESLRAALAQTCTPRQMEA</sequence>
<proteinExistence type="predicted"/>
<dbReference type="Proteomes" id="UP000188388">
    <property type="component" value="Unassembled WGS sequence"/>
</dbReference>